<dbReference type="InterPro" id="IPR023860">
    <property type="entry name" value="FeFe-hyd_TM1266"/>
</dbReference>
<reference evidence="1 2" key="1">
    <citation type="submission" date="2018-10" db="EMBL/GenBank/DDBJ databases">
        <authorList>
            <person name="Zhang X."/>
        </authorList>
    </citation>
    <scope>NUCLEOTIDE SEQUENCE [LARGE SCALE GENOMIC DNA]</scope>
    <source>
        <strain evidence="1 2">SK-G1</strain>
    </source>
</reference>
<dbReference type="Gene3D" id="3.30.70.1150">
    <property type="entry name" value="ACT-like. Chain A, domain 2"/>
    <property type="match status" value="1"/>
</dbReference>
<dbReference type="NCBIfam" id="TIGR03959">
    <property type="entry name" value="hyd_TM1266"/>
    <property type="match status" value="1"/>
</dbReference>
<sequence>MPGEKRISVIGIIVTNREKSAEKVNDILSTYGQYIIGRMGIPYREKGISVIALIVDASTDELGALTGRLGSIPGVKVKSAVTA</sequence>
<dbReference type="EMBL" id="CP033169">
    <property type="protein sequence ID" value="AYO30391.1"/>
    <property type="molecule type" value="Genomic_DNA"/>
</dbReference>
<dbReference type="KEGG" id="bacg:D2962_06935"/>
<name>A0A3G2R4U2_9FIRM</name>
<dbReference type="RefSeq" id="WP_120766631.1">
    <property type="nucleotide sequence ID" value="NZ_CP033169.1"/>
</dbReference>
<evidence type="ECO:0000313" key="2">
    <source>
        <dbReference type="Proteomes" id="UP000280960"/>
    </source>
</evidence>
<protein>
    <submittedName>
        <fullName evidence="1">CopG family transcriptional regulator</fullName>
    </submittedName>
</protein>
<evidence type="ECO:0000313" key="1">
    <source>
        <dbReference type="EMBL" id="AYO30391.1"/>
    </source>
</evidence>
<dbReference type="AlphaFoldDB" id="A0A3G2R4U2"/>
<gene>
    <name evidence="1" type="ORF">D2962_06935</name>
</gene>
<organism evidence="1 2">
    <name type="scientific">Biomaibacter acetigenes</name>
    <dbReference type="NCBI Taxonomy" id="2316383"/>
    <lineage>
        <taxon>Bacteria</taxon>
        <taxon>Bacillati</taxon>
        <taxon>Bacillota</taxon>
        <taxon>Clostridia</taxon>
        <taxon>Thermosediminibacterales</taxon>
        <taxon>Tepidanaerobacteraceae</taxon>
        <taxon>Biomaibacter</taxon>
    </lineage>
</organism>
<dbReference type="InterPro" id="IPR027271">
    <property type="entry name" value="Acetolactate_synth/TF_NikR_C"/>
</dbReference>
<proteinExistence type="predicted"/>
<keyword evidence="2" id="KW-1185">Reference proteome</keyword>
<accession>A0A3G2R4U2</accession>
<dbReference type="InterPro" id="IPR045865">
    <property type="entry name" value="ACT-like_dom_sf"/>
</dbReference>
<dbReference type="SUPFAM" id="SSF55021">
    <property type="entry name" value="ACT-like"/>
    <property type="match status" value="1"/>
</dbReference>
<dbReference type="Pfam" id="PF21699">
    <property type="entry name" value="TM1266-like"/>
    <property type="match status" value="1"/>
</dbReference>
<dbReference type="Proteomes" id="UP000280960">
    <property type="component" value="Chromosome"/>
</dbReference>